<gene>
    <name evidence="2" type="ORF">A2519_14040</name>
</gene>
<proteinExistence type="predicted"/>
<keyword evidence="1" id="KW-0812">Transmembrane</keyword>
<feature type="transmembrane region" description="Helical" evidence="1">
    <location>
        <begin position="286"/>
        <end position="304"/>
    </location>
</feature>
<evidence type="ECO:0000313" key="2">
    <source>
        <dbReference type="EMBL" id="OGK07245.1"/>
    </source>
</evidence>
<reference evidence="2 3" key="1">
    <citation type="journal article" date="2016" name="Nat. Commun.">
        <title>Thousands of microbial genomes shed light on interconnected biogeochemical processes in an aquifer system.</title>
        <authorList>
            <person name="Anantharaman K."/>
            <person name="Brown C.T."/>
            <person name="Hug L.A."/>
            <person name="Sharon I."/>
            <person name="Castelle C.J."/>
            <person name="Probst A.J."/>
            <person name="Thomas B.C."/>
            <person name="Singh A."/>
            <person name="Wilkins M.J."/>
            <person name="Karaoz U."/>
            <person name="Brodie E.L."/>
            <person name="Williams K.H."/>
            <person name="Hubbard S.S."/>
            <person name="Banfield J.F."/>
        </authorList>
    </citation>
    <scope>NUCLEOTIDE SEQUENCE [LARGE SCALE GENOMIC DNA]</scope>
</reference>
<evidence type="ECO:0000313" key="3">
    <source>
        <dbReference type="Proteomes" id="UP000179243"/>
    </source>
</evidence>
<feature type="transmembrane region" description="Helical" evidence="1">
    <location>
        <begin position="187"/>
        <end position="203"/>
    </location>
</feature>
<sequence>MANSTTIDIKPKRSVSVFLWAMALFVAISRFVTCSPFLPSAESVNFAFALRHFDLAAYQPPPPGNPVYFFFTWVCSAAGLSEVMALVAPGILSSALAVFPLYYLARRLFGIGAAAGAVVLYAVNPAVWMAALKPLPYALLLFPFFFSLRMVLRNLLLPTYLRKQTRFLGLYAGAICMGLMLGIAAHTAIFFISLFCVSIYGLVKLKRSKILFEMANGIIAGIGIWAIPYLVNVSVADLLGHVTGLVSSPYVARISTAEAGIGQRAWFVVWNLCTNGFAGMGLRHKAFYALPLAVLAAGLGWYLVRFRLRLKYFYLPVFFVPYLAWVFFFGNLFATTGALLLVPGCIVLISAGLDMMHRPRVYRIAIALLACWCAAVSITRVREYKRSVSPSLAVCRAVVVHPDDRFCFFGGASFRLFQYYFPDCKGYGIAAADELTKPLYRRLVKNRTVYITSEIPGVAGDARFEKVAGFSGNSYLYGATNAIDLYRMRADSAVAP</sequence>
<feature type="transmembrane region" description="Helical" evidence="1">
    <location>
        <begin position="135"/>
        <end position="152"/>
    </location>
</feature>
<evidence type="ECO:0000256" key="1">
    <source>
        <dbReference type="SAM" id="Phobius"/>
    </source>
</evidence>
<comment type="caution">
    <text evidence="2">The sequence shown here is derived from an EMBL/GenBank/DDBJ whole genome shotgun (WGS) entry which is preliminary data.</text>
</comment>
<dbReference type="EMBL" id="MFYX01000011">
    <property type="protein sequence ID" value="OGK07245.1"/>
    <property type="molecule type" value="Genomic_DNA"/>
</dbReference>
<keyword evidence="1" id="KW-1133">Transmembrane helix</keyword>
<feature type="transmembrane region" description="Helical" evidence="1">
    <location>
        <begin position="17"/>
        <end position="38"/>
    </location>
</feature>
<feature type="transmembrane region" description="Helical" evidence="1">
    <location>
        <begin position="316"/>
        <end position="349"/>
    </location>
</feature>
<dbReference type="Proteomes" id="UP000179243">
    <property type="component" value="Unassembled WGS sequence"/>
</dbReference>
<protein>
    <recommendedName>
        <fullName evidence="4">Glycosyltransferase RgtA/B/C/D-like domain-containing protein</fullName>
    </recommendedName>
</protein>
<evidence type="ECO:0008006" key="4">
    <source>
        <dbReference type="Google" id="ProtNLM"/>
    </source>
</evidence>
<feature type="transmembrane region" description="Helical" evidence="1">
    <location>
        <begin position="67"/>
        <end position="92"/>
    </location>
</feature>
<dbReference type="AlphaFoldDB" id="A0A1F7FKK2"/>
<name>A0A1F7FKK2_UNCRA</name>
<keyword evidence="1" id="KW-0472">Membrane</keyword>
<organism evidence="2 3">
    <name type="scientific">Candidatus Raymondbacteria bacterium RIFOXYD12_FULL_49_13</name>
    <dbReference type="NCBI Taxonomy" id="1817890"/>
    <lineage>
        <taxon>Bacteria</taxon>
        <taxon>Raymondiibacteriota</taxon>
    </lineage>
</organism>
<feature type="transmembrane region" description="Helical" evidence="1">
    <location>
        <begin position="210"/>
        <end position="231"/>
    </location>
</feature>
<feature type="transmembrane region" description="Helical" evidence="1">
    <location>
        <begin position="361"/>
        <end position="381"/>
    </location>
</feature>
<feature type="transmembrane region" description="Helical" evidence="1">
    <location>
        <begin position="104"/>
        <end position="123"/>
    </location>
</feature>
<feature type="transmembrane region" description="Helical" evidence="1">
    <location>
        <begin position="164"/>
        <end position="181"/>
    </location>
</feature>
<accession>A0A1F7FKK2</accession>